<proteinExistence type="inferred from homology"/>
<dbReference type="STRING" id="1797593.A3A65_03140"/>
<dbReference type="PANTHER" id="PTHR30576">
    <property type="entry name" value="COLANIC BIOSYNTHESIS UDP-GLUCOSE LIPID CARRIER TRANSFERASE"/>
    <property type="match status" value="1"/>
</dbReference>
<organism evidence="10 11">
    <name type="scientific">Candidatus Chisholmbacteria bacterium RIFCSPLOWO2_01_FULL_49_14</name>
    <dbReference type="NCBI Taxonomy" id="1797593"/>
    <lineage>
        <taxon>Bacteria</taxon>
        <taxon>Candidatus Chisholmiibacteriota</taxon>
    </lineage>
</organism>
<evidence type="ECO:0000256" key="7">
    <source>
        <dbReference type="ARBA" id="ARBA00023136"/>
    </source>
</evidence>
<dbReference type="GO" id="GO:0016780">
    <property type="term" value="F:phosphotransferase activity, for other substituted phosphate groups"/>
    <property type="evidence" value="ECO:0007669"/>
    <property type="project" value="TreeGrafter"/>
</dbReference>
<evidence type="ECO:0000259" key="9">
    <source>
        <dbReference type="Pfam" id="PF02397"/>
    </source>
</evidence>
<dbReference type="Pfam" id="PF02397">
    <property type="entry name" value="Bac_transf"/>
    <property type="match status" value="1"/>
</dbReference>
<keyword evidence="6 8" id="KW-1133">Transmembrane helix</keyword>
<comment type="subcellular location">
    <subcellularLocation>
        <location evidence="1">Cell membrane</location>
    </subcellularLocation>
</comment>
<evidence type="ECO:0000256" key="6">
    <source>
        <dbReference type="ARBA" id="ARBA00022989"/>
    </source>
</evidence>
<dbReference type="PANTHER" id="PTHR30576:SF4">
    <property type="entry name" value="UNDECAPRENYL-PHOSPHATE GALACTOSE PHOSPHOTRANSFERASE"/>
    <property type="match status" value="1"/>
</dbReference>
<reference evidence="10 11" key="1">
    <citation type="journal article" date="2016" name="Nat. Commun.">
        <title>Thousands of microbial genomes shed light on interconnected biogeochemical processes in an aquifer system.</title>
        <authorList>
            <person name="Anantharaman K."/>
            <person name="Brown C.T."/>
            <person name="Hug L.A."/>
            <person name="Sharon I."/>
            <person name="Castelle C.J."/>
            <person name="Probst A.J."/>
            <person name="Thomas B.C."/>
            <person name="Singh A."/>
            <person name="Wilkins M.J."/>
            <person name="Karaoz U."/>
            <person name="Brodie E.L."/>
            <person name="Williams K.H."/>
            <person name="Hubbard S.S."/>
            <person name="Banfield J.F."/>
        </authorList>
    </citation>
    <scope>NUCLEOTIDE SEQUENCE [LARGE SCALE GENOMIC DNA]</scope>
</reference>
<keyword evidence="5 8" id="KW-0812">Transmembrane</keyword>
<evidence type="ECO:0000256" key="4">
    <source>
        <dbReference type="ARBA" id="ARBA00022679"/>
    </source>
</evidence>
<keyword evidence="7 8" id="KW-0472">Membrane</keyword>
<name>A0A1G1W2X1_9BACT</name>
<dbReference type="AlphaFoldDB" id="A0A1G1W2X1"/>
<protein>
    <recommendedName>
        <fullName evidence="9">Bacterial sugar transferase domain-containing protein</fullName>
    </recommendedName>
</protein>
<gene>
    <name evidence="10" type="ORF">A3A65_03140</name>
</gene>
<comment type="caution">
    <text evidence="10">The sequence shown here is derived from an EMBL/GenBank/DDBJ whole genome shotgun (WGS) entry which is preliminary data.</text>
</comment>
<evidence type="ECO:0000313" key="10">
    <source>
        <dbReference type="EMBL" id="OGY22012.1"/>
    </source>
</evidence>
<evidence type="ECO:0000256" key="2">
    <source>
        <dbReference type="ARBA" id="ARBA00006464"/>
    </source>
</evidence>
<evidence type="ECO:0000256" key="8">
    <source>
        <dbReference type="SAM" id="Phobius"/>
    </source>
</evidence>
<sequence length="238" mass="28022">MSTRVYTGSQEAGEGVRRDRFRKVFLKPMNNKWYFEPVKRLMDITFSLILMVIFLPVWVVIPILILLDSPGPIIYRHRRVGKGGREFCMYKFRSMVHNADEILFKKDKKLLKKFKDGDWKLEKDPRLTPLGKIMRSITIDEFPQLFNVLKGEMSLVGPRAYLNNELLEQRRKYPETRPWIRDILTIKPGITGPWQTSGRNIVPFNVRANMDADYARKKSLLEDLIIIVKTPMAMFSKW</sequence>
<evidence type="ECO:0000256" key="5">
    <source>
        <dbReference type="ARBA" id="ARBA00022692"/>
    </source>
</evidence>
<evidence type="ECO:0000256" key="1">
    <source>
        <dbReference type="ARBA" id="ARBA00004236"/>
    </source>
</evidence>
<accession>A0A1G1W2X1</accession>
<evidence type="ECO:0000313" key="11">
    <source>
        <dbReference type="Proteomes" id="UP000176723"/>
    </source>
</evidence>
<dbReference type="InterPro" id="IPR003362">
    <property type="entry name" value="Bact_transf"/>
</dbReference>
<keyword evidence="4" id="KW-0808">Transferase</keyword>
<comment type="similarity">
    <text evidence="2">Belongs to the bacterial sugar transferase family.</text>
</comment>
<feature type="transmembrane region" description="Helical" evidence="8">
    <location>
        <begin position="44"/>
        <end position="67"/>
    </location>
</feature>
<feature type="domain" description="Bacterial sugar transferase" evidence="9">
    <location>
        <begin position="39"/>
        <end position="235"/>
    </location>
</feature>
<dbReference type="EMBL" id="MHCL01000007">
    <property type="protein sequence ID" value="OGY22012.1"/>
    <property type="molecule type" value="Genomic_DNA"/>
</dbReference>
<keyword evidence="3" id="KW-1003">Cell membrane</keyword>
<evidence type="ECO:0000256" key="3">
    <source>
        <dbReference type="ARBA" id="ARBA00022475"/>
    </source>
</evidence>
<dbReference type="GO" id="GO:0005886">
    <property type="term" value="C:plasma membrane"/>
    <property type="evidence" value="ECO:0007669"/>
    <property type="project" value="UniProtKB-SubCell"/>
</dbReference>
<dbReference type="Proteomes" id="UP000176723">
    <property type="component" value="Unassembled WGS sequence"/>
</dbReference>